<keyword evidence="2" id="KW-0723">Serine/threonine-protein kinase</keyword>
<gene>
    <name evidence="2" type="ORF">JQX08_03135</name>
</gene>
<dbReference type="InterPro" id="IPR007428">
    <property type="entry name" value="MlaA"/>
</dbReference>
<name>A0ABS2ICP9_9GAMM</name>
<dbReference type="RefSeq" id="WP_204914648.1">
    <property type="nucleotide sequence ID" value="NZ_JAFEUP010000001.1"/>
</dbReference>
<evidence type="ECO:0000313" key="2">
    <source>
        <dbReference type="EMBL" id="MBM7059692.1"/>
    </source>
</evidence>
<accession>A0ABS2ICP9</accession>
<keyword evidence="3" id="KW-1185">Reference proteome</keyword>
<feature type="chain" id="PRO_5047052803" evidence="1">
    <location>
        <begin position="23"/>
        <end position="433"/>
    </location>
</feature>
<dbReference type="EMBL" id="JAFEUP010000001">
    <property type="protein sequence ID" value="MBM7059692.1"/>
    <property type="molecule type" value="Genomic_DNA"/>
</dbReference>
<feature type="signal peptide" evidence="1">
    <location>
        <begin position="1"/>
        <end position="22"/>
    </location>
</feature>
<keyword evidence="1" id="KW-0732">Signal</keyword>
<dbReference type="Gene3D" id="3.40.50.1820">
    <property type="entry name" value="alpha/beta hydrolase"/>
    <property type="match status" value="1"/>
</dbReference>
<dbReference type="InterPro" id="IPR029058">
    <property type="entry name" value="AB_hydrolase_fold"/>
</dbReference>
<keyword evidence="2" id="KW-0418">Kinase</keyword>
<sequence length="433" mass="48639">MSGLSRFAALLGGLLLSTPLWAAVDLDATSYGYPLTNPFEATIATTPPELRPKLPADEDIKQADYAVKLRPEREFELPANFWPVTKLHYRLARQDKPAPLVFIIAGTGAPYSSSLAEYLKKLFYSDGYHVVQLSSPTSYDFMAAASRHATPGVSTEDADDLYRVMQAVRAQHPDLPITDYYLTGYSLGALDAAFVSKLDETRRSFNFKRVLLLNPPVNLYTSITNLDRLVETRVKGVDNDTTFYQLVLGKLTRYFQQKGYIDLNDALLYDFQESKQHLSNEQMAMLIGTSFRFSSADIAFTSDLINRRGLITPPNYPINDGTSLTPFFKRALQCDFDCYIAEQLVPMWRKRTGGGSLLQLIDQVSLYGLEDYLKNSPKIAVMHNADDVILGPGDLGFLRRTMGKRLTLYPHGGHCGNLNYRINALNMLEFFRG</sequence>
<dbReference type="PANTHER" id="PTHR30035:SF1">
    <property type="entry name" value="AB HYDROLASE-1 DOMAIN-CONTAINING PROTEIN"/>
    <property type="match status" value="1"/>
</dbReference>
<evidence type="ECO:0000256" key="1">
    <source>
        <dbReference type="SAM" id="SignalP"/>
    </source>
</evidence>
<proteinExistence type="predicted"/>
<keyword evidence="2" id="KW-0808">Transferase</keyword>
<reference evidence="2 3" key="1">
    <citation type="submission" date="2021-02" db="EMBL/GenBank/DDBJ databases">
        <authorList>
            <person name="Lee D.-H."/>
        </authorList>
    </citation>
    <scope>NUCLEOTIDE SEQUENCE [LARGE SCALE GENOMIC DNA]</scope>
    <source>
        <strain evidence="2 3">UL073</strain>
    </source>
</reference>
<comment type="caution">
    <text evidence="2">The sequence shown here is derived from an EMBL/GenBank/DDBJ whole genome shotgun (WGS) entry which is preliminary data.</text>
</comment>
<dbReference type="GO" id="GO:0004674">
    <property type="term" value="F:protein serine/threonine kinase activity"/>
    <property type="evidence" value="ECO:0007669"/>
    <property type="project" value="UniProtKB-KW"/>
</dbReference>
<organism evidence="2 3">
    <name type="scientific">Zestomonas insulae</name>
    <dbReference type="NCBI Taxonomy" id="2809017"/>
    <lineage>
        <taxon>Bacteria</taxon>
        <taxon>Pseudomonadati</taxon>
        <taxon>Pseudomonadota</taxon>
        <taxon>Gammaproteobacteria</taxon>
        <taxon>Pseudomonadales</taxon>
        <taxon>Pseudomonadaceae</taxon>
        <taxon>Zestomonas</taxon>
    </lineage>
</organism>
<protein>
    <submittedName>
        <fullName evidence="2">Serine/threonine protein kinase</fullName>
    </submittedName>
</protein>
<dbReference type="Proteomes" id="UP000717995">
    <property type="component" value="Unassembled WGS sequence"/>
</dbReference>
<dbReference type="PANTHER" id="PTHR30035">
    <property type="entry name" value="LIPOPROTEIN VACJ-RELATED"/>
    <property type="match status" value="1"/>
</dbReference>
<evidence type="ECO:0000313" key="3">
    <source>
        <dbReference type="Proteomes" id="UP000717995"/>
    </source>
</evidence>
<dbReference type="SUPFAM" id="SSF53474">
    <property type="entry name" value="alpha/beta-Hydrolases"/>
    <property type="match status" value="1"/>
</dbReference>